<feature type="region of interest" description="Disordered" evidence="1">
    <location>
        <begin position="329"/>
        <end position="363"/>
    </location>
</feature>
<organism evidence="2 3">
    <name type="scientific">Pseudo-nitzschia multistriata</name>
    <dbReference type="NCBI Taxonomy" id="183589"/>
    <lineage>
        <taxon>Eukaryota</taxon>
        <taxon>Sar</taxon>
        <taxon>Stramenopiles</taxon>
        <taxon>Ochrophyta</taxon>
        <taxon>Bacillariophyta</taxon>
        <taxon>Bacillariophyceae</taxon>
        <taxon>Bacillariophycidae</taxon>
        <taxon>Bacillariales</taxon>
        <taxon>Bacillariaceae</taxon>
        <taxon>Pseudo-nitzschia</taxon>
    </lineage>
</organism>
<feature type="region of interest" description="Disordered" evidence="1">
    <location>
        <begin position="1"/>
        <end position="24"/>
    </location>
</feature>
<feature type="compositionally biased region" description="Polar residues" evidence="1">
    <location>
        <begin position="136"/>
        <end position="152"/>
    </location>
</feature>
<feature type="region of interest" description="Disordered" evidence="1">
    <location>
        <begin position="136"/>
        <end position="172"/>
    </location>
</feature>
<dbReference type="AlphaFoldDB" id="A0A448Z3K2"/>
<dbReference type="EMBL" id="CAACVS010000100">
    <property type="protein sequence ID" value="VEU36697.1"/>
    <property type="molecule type" value="Genomic_DNA"/>
</dbReference>
<accession>A0A448Z3K2</accession>
<sequence>MSSKPSFSSAHSNSDKKRSDSAVWMEEERCTKYDTIVDEQDWARTIVSVPSSTGNIIEDLQGDEGVSVFSITTDFGGEHGSISNEVDLGDDLDDIFDPTKETSTIADQIKVDFTDSDPLHNNALVVLGDDYDANMTTGDNKNRTPNLVTNTPMRRPKTSKINPMSGQKALTDDKQEWRNDILSSFARIVTPNKRKRKEKPTLKRKYKIKSTMEDKKRSPIEKPHTYSLRRGSITNNNANEYLTNPLFQSSGSTSGHRKRRLLQEIESFNNPSLKSLNGAGSVSVHAKPMFGNQGQTLRKTGNTKSALSRPLATGAVAVLNTKYLMRGTMSSTKRVSKAKPKKETSKNRKARNSCSNQNRDTTTNMSIRIAKNFRFKPQGCEGRTKWKTYFGTVVSKRGVQKTKSYVWTLYHVVYDDGDEEDFNSRELKQALDLYEASKELDGETKCEPSLEPEDERKNPQNTEEIHQLPQLSNKRIEVVLHNHGQSTTKQGSSLQKDLTPANSFTRNSEAAKNMKLQKRECTGCAQVQIDISKKRKHLNQRQERQKCQRCYYDLTQSREVVDLSKEQASDDDSVQVLDLIDLS</sequence>
<protein>
    <submittedName>
        <fullName evidence="2">Uncharacterized protein</fullName>
    </submittedName>
</protein>
<evidence type="ECO:0000313" key="2">
    <source>
        <dbReference type="EMBL" id="VEU36697.1"/>
    </source>
</evidence>
<evidence type="ECO:0000256" key="1">
    <source>
        <dbReference type="SAM" id="MobiDB-lite"/>
    </source>
</evidence>
<feature type="compositionally biased region" description="Basic and acidic residues" evidence="1">
    <location>
        <begin position="13"/>
        <end position="24"/>
    </location>
</feature>
<dbReference type="Proteomes" id="UP000291116">
    <property type="component" value="Unassembled WGS sequence"/>
</dbReference>
<feature type="compositionally biased region" description="Polar residues" evidence="1">
    <location>
        <begin position="1"/>
        <end position="12"/>
    </location>
</feature>
<gene>
    <name evidence="2" type="ORF">PSNMU_V1.4_AUG-EV-PASAV3_0034650</name>
</gene>
<feature type="compositionally biased region" description="Polar residues" evidence="1">
    <location>
        <begin position="352"/>
        <end position="363"/>
    </location>
</feature>
<name>A0A448Z3K2_9STRA</name>
<proteinExistence type="predicted"/>
<feature type="region of interest" description="Disordered" evidence="1">
    <location>
        <begin position="439"/>
        <end position="462"/>
    </location>
</feature>
<evidence type="ECO:0000313" key="3">
    <source>
        <dbReference type="Proteomes" id="UP000291116"/>
    </source>
</evidence>
<reference evidence="2 3" key="1">
    <citation type="submission" date="2019-01" db="EMBL/GenBank/DDBJ databases">
        <authorList>
            <person name="Ferrante I. M."/>
        </authorList>
    </citation>
    <scope>NUCLEOTIDE SEQUENCE [LARGE SCALE GENOMIC DNA]</scope>
    <source>
        <strain evidence="2 3">B856</strain>
    </source>
</reference>
<keyword evidence="3" id="KW-1185">Reference proteome</keyword>